<organism evidence="12 13">
    <name type="scientific">Diacronema lutheri</name>
    <name type="common">Unicellular marine alga</name>
    <name type="synonym">Monochrysis lutheri</name>
    <dbReference type="NCBI Taxonomy" id="2081491"/>
    <lineage>
        <taxon>Eukaryota</taxon>
        <taxon>Haptista</taxon>
        <taxon>Haptophyta</taxon>
        <taxon>Pavlovophyceae</taxon>
        <taxon>Pavlovales</taxon>
        <taxon>Pavlovaceae</taxon>
        <taxon>Diacronema</taxon>
    </lineage>
</organism>
<dbReference type="EC" id="2.4.2.7" evidence="6"/>
<keyword evidence="7" id="KW-0963">Cytoplasm</keyword>
<dbReference type="GO" id="GO:0006166">
    <property type="term" value="P:purine ribonucleoside salvage"/>
    <property type="evidence" value="ECO:0007669"/>
    <property type="project" value="UniProtKB-KW"/>
</dbReference>
<comment type="pathway">
    <text evidence="3">Purine metabolism; AMP biosynthesis via salvage pathway; AMP from adenine: step 1/1.</text>
</comment>
<comment type="caution">
    <text evidence="12">The sequence shown here is derived from an EMBL/GenBank/DDBJ whole genome shotgun (WGS) entry which is preliminary data.</text>
</comment>
<evidence type="ECO:0000256" key="7">
    <source>
        <dbReference type="ARBA" id="ARBA00022490"/>
    </source>
</evidence>
<evidence type="ECO:0000256" key="8">
    <source>
        <dbReference type="ARBA" id="ARBA00022676"/>
    </source>
</evidence>
<dbReference type="GO" id="GO:0005737">
    <property type="term" value="C:cytoplasm"/>
    <property type="evidence" value="ECO:0007669"/>
    <property type="project" value="UniProtKB-SubCell"/>
</dbReference>
<proteinExistence type="inferred from homology"/>
<dbReference type="GO" id="GO:0003999">
    <property type="term" value="F:adenine phosphoribosyltransferase activity"/>
    <property type="evidence" value="ECO:0007669"/>
    <property type="project" value="UniProtKB-EC"/>
</dbReference>
<dbReference type="NCBIfam" id="NF002636">
    <property type="entry name" value="PRK02304.1-5"/>
    <property type="match status" value="1"/>
</dbReference>
<reference evidence="12" key="1">
    <citation type="submission" date="2021-05" db="EMBL/GenBank/DDBJ databases">
        <title>The genome of the haptophyte Pavlova lutheri (Diacronema luteri, Pavlovales) - a model for lipid biosynthesis in eukaryotic algae.</title>
        <authorList>
            <person name="Hulatt C.J."/>
            <person name="Posewitz M.C."/>
        </authorList>
    </citation>
    <scope>NUCLEOTIDE SEQUENCE</scope>
    <source>
        <strain evidence="12">NIVA-4/92</strain>
    </source>
</reference>
<evidence type="ECO:0000256" key="4">
    <source>
        <dbReference type="ARBA" id="ARBA00008391"/>
    </source>
</evidence>
<keyword evidence="13" id="KW-1185">Reference proteome</keyword>
<evidence type="ECO:0000313" key="13">
    <source>
        <dbReference type="Proteomes" id="UP000751190"/>
    </source>
</evidence>
<dbReference type="InterPro" id="IPR029057">
    <property type="entry name" value="PRTase-like"/>
</dbReference>
<evidence type="ECO:0000256" key="6">
    <source>
        <dbReference type="ARBA" id="ARBA00011893"/>
    </source>
</evidence>
<comment type="subcellular location">
    <subcellularLocation>
        <location evidence="2">Cytoplasm</location>
    </subcellularLocation>
</comment>
<comment type="similarity">
    <text evidence="4">Belongs to the purine/pyrimidine phosphoribosyltransferase family.</text>
</comment>
<keyword evidence="8" id="KW-0328">Glycosyltransferase</keyword>
<protein>
    <recommendedName>
        <fullName evidence="6">adenine phosphoribosyltransferase</fullName>
        <ecNumber evidence="6">2.4.2.7</ecNumber>
    </recommendedName>
</protein>
<dbReference type="OMA" id="NWIGIGE"/>
<dbReference type="OrthoDB" id="363185at2759"/>
<keyword evidence="9" id="KW-0808">Transferase</keyword>
<sequence>MADAPDEHAPDGPVARRIASAIPYYPYKGIPRFYDINGFLVRPDVFQLVIDVLAKRYAALEIDSIGGFDARGFVIGAPLALALKKPFFMLRKPGKQPNAVTSGAYEVEYGSRAGVSVPRGHPLSAEDPLKLSTVVKRGDRVLLVDDLVATGGTLAAGVELIHRLGARVAECACVVELKMFYDPPAGSGLPSRKALFEGKRIADVPVWALISEDILTVAGELPAGYEDDGEEH</sequence>
<dbReference type="Pfam" id="PF00156">
    <property type="entry name" value="Pribosyltran"/>
    <property type="match status" value="1"/>
</dbReference>
<dbReference type="EMBL" id="JAGTXO010000010">
    <property type="protein sequence ID" value="KAG8465622.1"/>
    <property type="molecule type" value="Genomic_DNA"/>
</dbReference>
<evidence type="ECO:0000313" key="12">
    <source>
        <dbReference type="EMBL" id="KAG8465622.1"/>
    </source>
</evidence>
<evidence type="ECO:0000259" key="11">
    <source>
        <dbReference type="Pfam" id="PF00156"/>
    </source>
</evidence>
<feature type="domain" description="Phosphoribosyltransferase" evidence="11">
    <location>
        <begin position="44"/>
        <end position="184"/>
    </location>
</feature>
<comment type="subunit">
    <text evidence="5">Homodimer.</text>
</comment>
<dbReference type="Gene3D" id="3.40.50.2020">
    <property type="match status" value="1"/>
</dbReference>
<evidence type="ECO:0000256" key="2">
    <source>
        <dbReference type="ARBA" id="ARBA00004496"/>
    </source>
</evidence>
<gene>
    <name evidence="12" type="ORF">KFE25_002929</name>
</gene>
<dbReference type="PANTHER" id="PTHR11776">
    <property type="entry name" value="ADENINE PHOSPHORIBOSYLTRANSFERASE"/>
    <property type="match status" value="1"/>
</dbReference>
<name>A0A8J6C8R5_DIALT</name>
<evidence type="ECO:0000256" key="1">
    <source>
        <dbReference type="ARBA" id="ARBA00000868"/>
    </source>
</evidence>
<dbReference type="Proteomes" id="UP000751190">
    <property type="component" value="Unassembled WGS sequence"/>
</dbReference>
<dbReference type="AlphaFoldDB" id="A0A8J6C8R5"/>
<comment type="catalytic activity">
    <reaction evidence="1">
        <text>AMP + diphosphate = 5-phospho-alpha-D-ribose 1-diphosphate + adenine</text>
        <dbReference type="Rhea" id="RHEA:16609"/>
        <dbReference type="ChEBI" id="CHEBI:16708"/>
        <dbReference type="ChEBI" id="CHEBI:33019"/>
        <dbReference type="ChEBI" id="CHEBI:58017"/>
        <dbReference type="ChEBI" id="CHEBI:456215"/>
        <dbReference type="EC" id="2.4.2.7"/>
    </reaction>
</comment>
<dbReference type="SUPFAM" id="SSF53271">
    <property type="entry name" value="PRTase-like"/>
    <property type="match status" value="1"/>
</dbReference>
<evidence type="ECO:0000256" key="5">
    <source>
        <dbReference type="ARBA" id="ARBA00011738"/>
    </source>
</evidence>
<dbReference type="CDD" id="cd06223">
    <property type="entry name" value="PRTases_typeI"/>
    <property type="match status" value="1"/>
</dbReference>
<dbReference type="InterPro" id="IPR050120">
    <property type="entry name" value="Adenine_PRTase"/>
</dbReference>
<evidence type="ECO:0000256" key="3">
    <source>
        <dbReference type="ARBA" id="ARBA00004659"/>
    </source>
</evidence>
<evidence type="ECO:0000256" key="10">
    <source>
        <dbReference type="ARBA" id="ARBA00022726"/>
    </source>
</evidence>
<keyword evidence="10" id="KW-0660">Purine salvage</keyword>
<dbReference type="PANTHER" id="PTHR11776:SF7">
    <property type="entry name" value="PHOSPHORIBOSYLTRANSFERASE DOMAIN-CONTAINING PROTEIN"/>
    <property type="match status" value="1"/>
</dbReference>
<accession>A0A8J6C8R5</accession>
<evidence type="ECO:0000256" key="9">
    <source>
        <dbReference type="ARBA" id="ARBA00022679"/>
    </source>
</evidence>
<dbReference type="InterPro" id="IPR000836">
    <property type="entry name" value="PRTase_dom"/>
</dbReference>